<dbReference type="AlphaFoldDB" id="A0A9N7NJS4"/>
<proteinExistence type="predicted"/>
<reference evidence="1" key="1">
    <citation type="submission" date="2019-12" db="EMBL/GenBank/DDBJ databases">
        <authorList>
            <person name="Scholes J."/>
        </authorList>
    </citation>
    <scope>NUCLEOTIDE SEQUENCE</scope>
</reference>
<comment type="caution">
    <text evidence="1">The sequence shown here is derived from an EMBL/GenBank/DDBJ whole genome shotgun (WGS) entry which is preliminary data.</text>
</comment>
<evidence type="ECO:0000313" key="2">
    <source>
        <dbReference type="Proteomes" id="UP001153555"/>
    </source>
</evidence>
<protein>
    <submittedName>
        <fullName evidence="1">Uncharacterized protein</fullName>
    </submittedName>
</protein>
<dbReference type="PANTHER" id="PTHR34569">
    <property type="entry name" value="EXPRESSED PROTEIN"/>
    <property type="match status" value="1"/>
</dbReference>
<name>A0A9N7NJS4_STRHE</name>
<dbReference type="OrthoDB" id="906032at2759"/>
<keyword evidence="2" id="KW-1185">Reference proteome</keyword>
<dbReference type="EMBL" id="CACSLK010027831">
    <property type="protein sequence ID" value="CAA0831183.1"/>
    <property type="molecule type" value="Genomic_DNA"/>
</dbReference>
<sequence length="103" mass="11671">MIDLWEDNSYTSLKDLLPDSPPLAAPTAAISRAESWREIHIKDPLLQHAAWAYLQPMAVERCGSERWWRGFAGKCCRLLGCLNDVVMMVFGFGGWERTADDKS</sequence>
<accession>A0A9N7NJS4</accession>
<evidence type="ECO:0000313" key="1">
    <source>
        <dbReference type="EMBL" id="CAA0831183.1"/>
    </source>
</evidence>
<organism evidence="1 2">
    <name type="scientific">Striga hermonthica</name>
    <name type="common">Purple witchweed</name>
    <name type="synonym">Buchnera hermonthica</name>
    <dbReference type="NCBI Taxonomy" id="68872"/>
    <lineage>
        <taxon>Eukaryota</taxon>
        <taxon>Viridiplantae</taxon>
        <taxon>Streptophyta</taxon>
        <taxon>Embryophyta</taxon>
        <taxon>Tracheophyta</taxon>
        <taxon>Spermatophyta</taxon>
        <taxon>Magnoliopsida</taxon>
        <taxon>eudicotyledons</taxon>
        <taxon>Gunneridae</taxon>
        <taxon>Pentapetalae</taxon>
        <taxon>asterids</taxon>
        <taxon>lamiids</taxon>
        <taxon>Lamiales</taxon>
        <taxon>Orobanchaceae</taxon>
        <taxon>Buchnereae</taxon>
        <taxon>Striga</taxon>
    </lineage>
</organism>
<gene>
    <name evidence="1" type="ORF">SHERM_26563</name>
</gene>
<dbReference type="Proteomes" id="UP001153555">
    <property type="component" value="Unassembled WGS sequence"/>
</dbReference>
<dbReference type="PANTHER" id="PTHR34569:SF21">
    <property type="match status" value="1"/>
</dbReference>